<accession>A0A895XSI9</accession>
<organism evidence="3 4">
    <name type="scientific">Natronoglycomyces albus</name>
    <dbReference type="NCBI Taxonomy" id="2811108"/>
    <lineage>
        <taxon>Bacteria</taxon>
        <taxon>Bacillati</taxon>
        <taxon>Actinomycetota</taxon>
        <taxon>Actinomycetes</taxon>
        <taxon>Glycomycetales</taxon>
        <taxon>Glycomycetaceae</taxon>
        <taxon>Natronoglycomyces</taxon>
    </lineage>
</organism>
<dbReference type="CDD" id="cd00267">
    <property type="entry name" value="ABC_ATPase"/>
    <property type="match status" value="1"/>
</dbReference>
<gene>
    <name evidence="3" type="ORF">JQS30_15975</name>
</gene>
<dbReference type="Pfam" id="PF00005">
    <property type="entry name" value="ABC_tran"/>
    <property type="match status" value="1"/>
</dbReference>
<proteinExistence type="predicted"/>
<feature type="domain" description="ABC transporter" evidence="2">
    <location>
        <begin position="83"/>
        <end position="220"/>
    </location>
</feature>
<keyword evidence="4" id="KW-1185">Reference proteome</keyword>
<dbReference type="Gene3D" id="3.40.50.300">
    <property type="entry name" value="P-loop containing nucleotide triphosphate hydrolases"/>
    <property type="match status" value="1"/>
</dbReference>
<dbReference type="AlphaFoldDB" id="A0A895XSI9"/>
<name>A0A895XSI9_9ACTN</name>
<evidence type="ECO:0000259" key="2">
    <source>
        <dbReference type="Pfam" id="PF00005"/>
    </source>
</evidence>
<feature type="compositionally biased region" description="Polar residues" evidence="1">
    <location>
        <begin position="34"/>
        <end position="44"/>
    </location>
</feature>
<dbReference type="EMBL" id="CP070496">
    <property type="protein sequence ID" value="QSB05230.1"/>
    <property type="molecule type" value="Genomic_DNA"/>
</dbReference>
<dbReference type="InterPro" id="IPR003439">
    <property type="entry name" value="ABC_transporter-like_ATP-bd"/>
</dbReference>
<dbReference type="SUPFAM" id="SSF52540">
    <property type="entry name" value="P-loop containing nucleoside triphosphate hydrolases"/>
    <property type="match status" value="1"/>
</dbReference>
<evidence type="ECO:0000313" key="3">
    <source>
        <dbReference type="EMBL" id="QSB05230.1"/>
    </source>
</evidence>
<evidence type="ECO:0000256" key="1">
    <source>
        <dbReference type="SAM" id="MobiDB-lite"/>
    </source>
</evidence>
<dbReference type="RefSeq" id="WP_213171233.1">
    <property type="nucleotide sequence ID" value="NZ_CP070496.1"/>
</dbReference>
<dbReference type="KEGG" id="nav:JQS30_15975"/>
<dbReference type="Proteomes" id="UP000662939">
    <property type="component" value="Chromosome"/>
</dbReference>
<feature type="region of interest" description="Disordered" evidence="1">
    <location>
        <begin position="1"/>
        <end position="49"/>
    </location>
</feature>
<dbReference type="GO" id="GO:0016887">
    <property type="term" value="F:ATP hydrolysis activity"/>
    <property type="evidence" value="ECO:0007669"/>
    <property type="project" value="InterPro"/>
</dbReference>
<keyword evidence="3" id="KW-0547">Nucleotide-binding</keyword>
<sequence>MADDTQSSKPRRQSEADRTQAATDSQPDGHHPTQSEPTASTTSHGPADKATLEHLDSGVIIDEEPFLLAANLYSAGRFGAVFSHVNLRANQGDLVALTGEAGTGHTALLLALSGRWKLTSGDLTVNGDTAPRRIRRHVTIANAAPAVNCEDFHTIAHLITETRAVTAGEATKTGIATWMERLEVQPEPHQTFALLPRVEQTLLLIALGAACGTPVLAVDDVDAGLSTEHANRVFDALRLVADHNILVLASCVRQDPPADTVLTLDQPTTQEKA</sequence>
<evidence type="ECO:0000313" key="4">
    <source>
        <dbReference type="Proteomes" id="UP000662939"/>
    </source>
</evidence>
<protein>
    <submittedName>
        <fullName evidence="3">ATP-binding cassette domain-containing protein</fullName>
    </submittedName>
</protein>
<dbReference type="GO" id="GO:0005524">
    <property type="term" value="F:ATP binding"/>
    <property type="evidence" value="ECO:0007669"/>
    <property type="project" value="UniProtKB-KW"/>
</dbReference>
<keyword evidence="3" id="KW-0067">ATP-binding</keyword>
<dbReference type="InterPro" id="IPR027417">
    <property type="entry name" value="P-loop_NTPase"/>
</dbReference>
<reference evidence="3" key="1">
    <citation type="submission" date="2021-02" db="EMBL/GenBank/DDBJ databases">
        <title>Natronoglycomyces albus gen. nov., sp. nov, a haloalkaliphilic actinobacterium from a soda solonchak soil.</title>
        <authorList>
            <person name="Sorokin D.Y."/>
            <person name="Khijniak T.V."/>
            <person name="Zakharycheva A.P."/>
            <person name="Boueva O.V."/>
            <person name="Ariskina E.V."/>
            <person name="Hahnke R.L."/>
            <person name="Bunk B."/>
            <person name="Sproer C."/>
            <person name="Schumann P."/>
            <person name="Evtushenko L.I."/>
            <person name="Kublanov I.V."/>
        </authorList>
    </citation>
    <scope>NUCLEOTIDE SEQUENCE</scope>
    <source>
        <strain evidence="3">DSM 106290</strain>
    </source>
</reference>